<dbReference type="AlphaFoldDB" id="A0A2G8KPZ3"/>
<evidence type="ECO:0008006" key="3">
    <source>
        <dbReference type="Google" id="ProtNLM"/>
    </source>
</evidence>
<comment type="caution">
    <text evidence="1">The sequence shown here is derived from an EMBL/GenBank/DDBJ whole genome shotgun (WGS) entry which is preliminary data.</text>
</comment>
<dbReference type="Gene3D" id="3.30.70.270">
    <property type="match status" value="1"/>
</dbReference>
<sequence>MQGRGVRNPLGIEVDVLVEGHPCLSRGLRVPPCLNKLTKGGTCPIKLTVQNNSGREVKLQDGHLIGKVFLPGRVKPLVSNNQCNVFTSSHQVSAPKQLPFDLKDSLITTEWKHRFIDVLTRHKNAFSNDDLDIGCTSAVKHQIRLTDDAPFRQKSRGIPPADFEDTRRHKHDLLTKSRSYLVLLPGSLAWIPPDRNGRSRQNQHRILVSPGVVRIQPYAPRYLQCPATFQRLMEKCMGDMAFADVLVYMDDLNCILTYVGGTRAKVRQGFHAFGLRLNPDKCQFVLCEMPRSRHLCRRSANRSG</sequence>
<dbReference type="InterPro" id="IPR043502">
    <property type="entry name" value="DNA/RNA_pol_sf"/>
</dbReference>
<dbReference type="EMBL" id="MRZV01000434">
    <property type="protein sequence ID" value="PIK50084.1"/>
    <property type="molecule type" value="Genomic_DNA"/>
</dbReference>
<evidence type="ECO:0000313" key="2">
    <source>
        <dbReference type="Proteomes" id="UP000230750"/>
    </source>
</evidence>
<dbReference type="SUPFAM" id="SSF56672">
    <property type="entry name" value="DNA/RNA polymerases"/>
    <property type="match status" value="1"/>
</dbReference>
<protein>
    <recommendedName>
        <fullName evidence="3">Reverse transcriptase domain-containing protein</fullName>
    </recommendedName>
</protein>
<reference evidence="1 2" key="1">
    <citation type="journal article" date="2017" name="PLoS Biol.">
        <title>The sea cucumber genome provides insights into morphological evolution and visceral regeneration.</title>
        <authorList>
            <person name="Zhang X."/>
            <person name="Sun L."/>
            <person name="Yuan J."/>
            <person name="Sun Y."/>
            <person name="Gao Y."/>
            <person name="Zhang L."/>
            <person name="Li S."/>
            <person name="Dai H."/>
            <person name="Hamel J.F."/>
            <person name="Liu C."/>
            <person name="Yu Y."/>
            <person name="Liu S."/>
            <person name="Lin W."/>
            <person name="Guo K."/>
            <person name="Jin S."/>
            <person name="Xu P."/>
            <person name="Storey K.B."/>
            <person name="Huan P."/>
            <person name="Zhang T."/>
            <person name="Zhou Y."/>
            <person name="Zhang J."/>
            <person name="Lin C."/>
            <person name="Li X."/>
            <person name="Xing L."/>
            <person name="Huo D."/>
            <person name="Sun M."/>
            <person name="Wang L."/>
            <person name="Mercier A."/>
            <person name="Li F."/>
            <person name="Yang H."/>
            <person name="Xiang J."/>
        </authorList>
    </citation>
    <scope>NUCLEOTIDE SEQUENCE [LARGE SCALE GENOMIC DNA]</scope>
    <source>
        <strain evidence="1">Shaxun</strain>
        <tissue evidence="1">Muscle</tissue>
    </source>
</reference>
<evidence type="ECO:0000313" key="1">
    <source>
        <dbReference type="EMBL" id="PIK50084.1"/>
    </source>
</evidence>
<dbReference type="Proteomes" id="UP000230750">
    <property type="component" value="Unassembled WGS sequence"/>
</dbReference>
<name>A0A2G8KPZ3_STIJA</name>
<dbReference type="InterPro" id="IPR043128">
    <property type="entry name" value="Rev_trsase/Diguanyl_cyclase"/>
</dbReference>
<dbReference type="STRING" id="307972.A0A2G8KPZ3"/>
<keyword evidence="2" id="KW-1185">Reference proteome</keyword>
<proteinExistence type="predicted"/>
<organism evidence="1 2">
    <name type="scientific">Stichopus japonicus</name>
    <name type="common">Sea cucumber</name>
    <dbReference type="NCBI Taxonomy" id="307972"/>
    <lineage>
        <taxon>Eukaryota</taxon>
        <taxon>Metazoa</taxon>
        <taxon>Echinodermata</taxon>
        <taxon>Eleutherozoa</taxon>
        <taxon>Echinozoa</taxon>
        <taxon>Holothuroidea</taxon>
        <taxon>Aspidochirotacea</taxon>
        <taxon>Aspidochirotida</taxon>
        <taxon>Stichopodidae</taxon>
        <taxon>Apostichopus</taxon>
    </lineage>
</organism>
<accession>A0A2G8KPZ3</accession>
<gene>
    <name evidence="1" type="ORF">BSL78_13010</name>
</gene>